<evidence type="ECO:0000313" key="1">
    <source>
        <dbReference type="EMBL" id="RDL11678.1"/>
    </source>
</evidence>
<dbReference type="AlphaFoldDB" id="A0A288Q846"/>
<dbReference type="PROSITE" id="PS51372">
    <property type="entry name" value="PRD_2"/>
    <property type="match status" value="2"/>
</dbReference>
<organism evidence="1 2">
    <name type="scientific">Weissella soli</name>
    <dbReference type="NCBI Taxonomy" id="155866"/>
    <lineage>
        <taxon>Bacteria</taxon>
        <taxon>Bacillati</taxon>
        <taxon>Bacillota</taxon>
        <taxon>Bacilli</taxon>
        <taxon>Lactobacillales</taxon>
        <taxon>Lactobacillaceae</taxon>
        <taxon>Weissella</taxon>
    </lineage>
</organism>
<dbReference type="KEGG" id="wso:WSWS_00467"/>
<dbReference type="Gene3D" id="1.20.890.100">
    <property type="match status" value="1"/>
</dbReference>
<dbReference type="GO" id="GO:0003723">
    <property type="term" value="F:RNA binding"/>
    <property type="evidence" value="ECO:0007669"/>
    <property type="project" value="InterPro"/>
</dbReference>
<dbReference type="InterPro" id="IPR050661">
    <property type="entry name" value="BglG_antiterminators"/>
</dbReference>
<gene>
    <name evidence="1" type="ORF">DFP99_0096</name>
</gene>
<dbReference type="Gene3D" id="1.10.1790.10">
    <property type="entry name" value="PRD domain"/>
    <property type="match status" value="1"/>
</dbReference>
<protein>
    <submittedName>
        <fullName evidence="1">BglG family transcriptional antiterminator</fullName>
    </submittedName>
</protein>
<dbReference type="RefSeq" id="WP_070229750.1">
    <property type="nucleotide sequence ID" value="NZ_BJYO01000002.1"/>
</dbReference>
<dbReference type="InterPro" id="IPR011608">
    <property type="entry name" value="PRD"/>
</dbReference>
<dbReference type="Gene3D" id="1.20.58.1950">
    <property type="match status" value="1"/>
</dbReference>
<dbReference type="PANTHER" id="PTHR30185">
    <property type="entry name" value="CRYPTIC BETA-GLUCOSIDE BGL OPERON ANTITERMINATOR"/>
    <property type="match status" value="1"/>
</dbReference>
<dbReference type="SUPFAM" id="SSF63520">
    <property type="entry name" value="PTS-regulatory domain, PRD"/>
    <property type="match status" value="2"/>
</dbReference>
<dbReference type="EMBL" id="QRAS01000001">
    <property type="protein sequence ID" value="RDL11678.1"/>
    <property type="molecule type" value="Genomic_DNA"/>
</dbReference>
<dbReference type="SUPFAM" id="SSF50151">
    <property type="entry name" value="SacY-like RNA-binding domain"/>
    <property type="match status" value="1"/>
</dbReference>
<name>A0A288Q846_9LACO</name>
<proteinExistence type="predicted"/>
<dbReference type="Proteomes" id="UP000254912">
    <property type="component" value="Unassembled WGS sequence"/>
</dbReference>
<reference evidence="1 2" key="1">
    <citation type="submission" date="2018-07" db="EMBL/GenBank/DDBJ databases">
        <title>Genomic Encyclopedia of Type Strains, Phase III (KMG-III): the genomes of soil and plant-associated and newly described type strains.</title>
        <authorList>
            <person name="Whitman W."/>
        </authorList>
    </citation>
    <scope>NUCLEOTIDE SEQUENCE [LARGE SCALE GENOMIC DNA]</scope>
    <source>
        <strain evidence="1 2">CECT 7031</strain>
    </source>
</reference>
<comment type="caution">
    <text evidence="1">The sequence shown here is derived from an EMBL/GenBank/DDBJ whole genome shotgun (WGS) entry which is preliminary data.</text>
</comment>
<dbReference type="InterPro" id="IPR004341">
    <property type="entry name" value="CAT_RNA-bd_dom"/>
</dbReference>
<dbReference type="InterPro" id="IPR036650">
    <property type="entry name" value="CAT_RNA-bd_dom_sf"/>
</dbReference>
<dbReference type="Gene3D" id="2.30.24.10">
    <property type="entry name" value="CAT RNA-binding domain"/>
    <property type="match status" value="1"/>
</dbReference>
<evidence type="ECO:0000313" key="2">
    <source>
        <dbReference type="Proteomes" id="UP000254912"/>
    </source>
</evidence>
<keyword evidence="2" id="KW-1185">Reference proteome</keyword>
<dbReference type="GO" id="GO:0006355">
    <property type="term" value="P:regulation of DNA-templated transcription"/>
    <property type="evidence" value="ECO:0007669"/>
    <property type="project" value="InterPro"/>
</dbReference>
<dbReference type="PANTHER" id="PTHR30185:SF15">
    <property type="entry name" value="CRYPTIC BETA-GLUCOSIDE BGL OPERON ANTITERMINATOR"/>
    <property type="match status" value="1"/>
</dbReference>
<accession>A0A288Q846</accession>
<dbReference type="SMART" id="SM01061">
    <property type="entry name" value="CAT_RBD"/>
    <property type="match status" value="1"/>
</dbReference>
<dbReference type="Pfam" id="PF03123">
    <property type="entry name" value="CAT_RBD"/>
    <property type="match status" value="1"/>
</dbReference>
<sequence length="280" mass="32721">MLVKKIFNNNVLLAEEASQELIVIGRGVGFQQKIGGQIDVSKIEKSYYPQDDQWIKLFNELTDSISSEYIEIASHIITMAEEHLATTFDDYLLIGLADHIQYAVTRWQSKLPIKNELLWETQHFYPEEYHIGELAVDYIATRLNIKLPVDEVGFIALKFVEKRNGPQENERATQMIQLIEGILTIIRYELLPNIDESELNYQRLIVHLRFFVDRLLGNHVEDEVENSFDRVMAEHMAQRYVAAFTCAQHVITYVAKQTRRQVNDNEKVYLTMHLQRILDH</sequence>
<dbReference type="Pfam" id="PF00874">
    <property type="entry name" value="PRD"/>
    <property type="match status" value="2"/>
</dbReference>
<dbReference type="GeneID" id="94545672"/>
<dbReference type="InterPro" id="IPR036634">
    <property type="entry name" value="PRD_sf"/>
</dbReference>